<evidence type="ECO:0000256" key="2">
    <source>
        <dbReference type="ARBA" id="ARBA00022525"/>
    </source>
</evidence>
<dbReference type="RefSeq" id="WP_073147569.1">
    <property type="nucleotide sequence ID" value="NZ_FRAG01000008.1"/>
</dbReference>
<dbReference type="Proteomes" id="UP000184465">
    <property type="component" value="Unassembled WGS sequence"/>
</dbReference>
<dbReference type="AlphaFoldDB" id="A0A1M6LZ72"/>
<dbReference type="GO" id="GO:0005576">
    <property type="term" value="C:extracellular region"/>
    <property type="evidence" value="ECO:0007669"/>
    <property type="project" value="UniProtKB-SubCell"/>
</dbReference>
<keyword evidence="2" id="KW-0964">Secreted</keyword>
<name>A0A1M6LZ72_PARC5</name>
<dbReference type="Pfam" id="PF24517">
    <property type="entry name" value="CBM96"/>
    <property type="match status" value="1"/>
</dbReference>
<sequence>MEQLYVNTNIEIAQILSSQPSKNFSEMPAMFLGRYTSSCICRILFKFPITSLPKDAIIIKAKFNITSFSNTMGMPPKKVTPYALTENWLVNTVNWKNQPSFSSDICGESLNMGKGTHNEFDITSIVRKWYNNEIPNYGIIIKNDEKKDGRYVRLMTTTNTDSGPIVEIVYKLESKCICRVIPTKFIEGIEEFDTNTSYHFSTIRDTSLTKTITYFIQNLGENSITADLQISPDGINFIEDNKIAMIRKNETIRLIPYVFAKFIRVRVKNINKDETSRVRIWFQAQE</sequence>
<evidence type="ECO:0000313" key="7">
    <source>
        <dbReference type="Proteomes" id="UP000184465"/>
    </source>
</evidence>
<evidence type="ECO:0000313" key="6">
    <source>
        <dbReference type="EMBL" id="SHJ76549.1"/>
    </source>
</evidence>
<evidence type="ECO:0000256" key="1">
    <source>
        <dbReference type="ARBA" id="ARBA00004613"/>
    </source>
</evidence>
<gene>
    <name evidence="6" type="ORF">SAMN02745912_00993</name>
</gene>
<dbReference type="NCBIfam" id="NF033679">
    <property type="entry name" value="DNRLRE_dom"/>
    <property type="match status" value="1"/>
</dbReference>
<dbReference type="Pfam" id="PF19912">
    <property type="entry name" value="DUF6385"/>
    <property type="match status" value="1"/>
</dbReference>
<organism evidence="6 7">
    <name type="scientific">Paramaledivibacter caminithermalis (strain DSM 15212 / CIP 107654 / DViRD3)</name>
    <name type="common">Clostridium caminithermale</name>
    <dbReference type="NCBI Taxonomy" id="1121301"/>
    <lineage>
        <taxon>Bacteria</taxon>
        <taxon>Bacillati</taxon>
        <taxon>Bacillota</taxon>
        <taxon>Clostridia</taxon>
        <taxon>Peptostreptococcales</taxon>
        <taxon>Caminicellaceae</taxon>
        <taxon>Paramaledivibacter</taxon>
    </lineage>
</organism>
<dbReference type="STRING" id="1121301.SAMN02745912_00993"/>
<evidence type="ECO:0000259" key="5">
    <source>
        <dbReference type="Pfam" id="PF24517"/>
    </source>
</evidence>
<protein>
    <recommendedName>
        <fullName evidence="8">DNRLRE domain-containing protein</fullName>
    </recommendedName>
</protein>
<evidence type="ECO:0000259" key="4">
    <source>
        <dbReference type="Pfam" id="PF19912"/>
    </source>
</evidence>
<dbReference type="InterPro" id="IPR045965">
    <property type="entry name" value="DUF6385"/>
</dbReference>
<feature type="domain" description="DUF6385" evidence="4">
    <location>
        <begin position="205"/>
        <end position="285"/>
    </location>
</feature>
<dbReference type="OrthoDB" id="1677173at2"/>
<accession>A0A1M6LZ72</accession>
<dbReference type="InterPro" id="IPR055372">
    <property type="entry name" value="CBM96"/>
</dbReference>
<keyword evidence="7" id="KW-1185">Reference proteome</keyword>
<comment type="subcellular location">
    <subcellularLocation>
        <location evidence="1">Secreted</location>
    </subcellularLocation>
</comment>
<feature type="domain" description="Carbohydrate-binding module family 96" evidence="5">
    <location>
        <begin position="16"/>
        <end position="164"/>
    </location>
</feature>
<evidence type="ECO:0000256" key="3">
    <source>
        <dbReference type="ARBA" id="ARBA00022729"/>
    </source>
</evidence>
<dbReference type="EMBL" id="FRAG01000008">
    <property type="protein sequence ID" value="SHJ76549.1"/>
    <property type="molecule type" value="Genomic_DNA"/>
</dbReference>
<reference evidence="6 7" key="1">
    <citation type="submission" date="2016-11" db="EMBL/GenBank/DDBJ databases">
        <authorList>
            <person name="Jaros S."/>
            <person name="Januszkiewicz K."/>
            <person name="Wedrychowicz H."/>
        </authorList>
    </citation>
    <scope>NUCLEOTIDE SEQUENCE [LARGE SCALE GENOMIC DNA]</scope>
    <source>
        <strain evidence="6 7">DSM 15212</strain>
    </source>
</reference>
<proteinExistence type="predicted"/>
<evidence type="ECO:0008006" key="8">
    <source>
        <dbReference type="Google" id="ProtNLM"/>
    </source>
</evidence>
<keyword evidence="3" id="KW-0732">Signal</keyword>